<proteinExistence type="predicted"/>
<evidence type="ECO:0000313" key="2">
    <source>
        <dbReference type="EMBL" id="QJI52244.1"/>
    </source>
</evidence>
<dbReference type="Proteomes" id="UP000502753">
    <property type="component" value="Segment"/>
</dbReference>
<evidence type="ECO:0000313" key="3">
    <source>
        <dbReference type="Proteomes" id="UP000502753"/>
    </source>
</evidence>
<dbReference type="EMBL" id="MT330372">
    <property type="protein sequence ID" value="QJI52244.1"/>
    <property type="molecule type" value="Genomic_DNA"/>
</dbReference>
<dbReference type="InterPro" id="IPR011928">
    <property type="entry name" value="Phage_phiJL001_Gp84"/>
</dbReference>
<keyword evidence="3" id="KW-1185">Reference proteome</keyword>
<dbReference type="GeneID" id="62681165"/>
<dbReference type="Pfam" id="PF09356">
    <property type="entry name" value="Phage_BR0599"/>
    <property type="match status" value="1"/>
</dbReference>
<dbReference type="RefSeq" id="YP_009998574.1">
    <property type="nucleotide sequence ID" value="NC_052989.1"/>
</dbReference>
<name>A0A6M3YKF5_9CAUD</name>
<feature type="domain" description="Bacteriophage phiJL001 Gp84 C-terminal" evidence="1">
    <location>
        <begin position="186"/>
        <end position="261"/>
    </location>
</feature>
<dbReference type="NCBIfam" id="TIGR02218">
    <property type="entry name" value="phg_TIGR02218"/>
    <property type="match status" value="1"/>
</dbReference>
<evidence type="ECO:0000259" key="1">
    <source>
        <dbReference type="Pfam" id="PF09356"/>
    </source>
</evidence>
<dbReference type="KEGG" id="vg:62681165"/>
<dbReference type="Pfam" id="PF09931">
    <property type="entry name" value="Phage_phiJL001_Gp84_N"/>
    <property type="match status" value="1"/>
</dbReference>
<organism evidence="2 3">
    <name type="scientific">Cronobacter phage JC01</name>
    <dbReference type="NCBI Taxonomy" id="2729575"/>
    <lineage>
        <taxon>Viruses</taxon>
        <taxon>Duplodnaviria</taxon>
        <taxon>Heunggongvirae</taxon>
        <taxon>Uroviricota</taxon>
        <taxon>Caudoviricetes</taxon>
        <taxon>Casjensviridae</taxon>
        <taxon>Jacunavirus</taxon>
        <taxon>Jacunavirus JC01</taxon>
    </lineage>
</organism>
<dbReference type="InterPro" id="IPR018964">
    <property type="entry name" value="Phage_phiJL001_Gp84_C"/>
</dbReference>
<accession>A0A6M3YKF5</accession>
<reference evidence="2 3" key="1">
    <citation type="submission" date="2020-04" db="EMBL/GenBank/DDBJ databases">
        <title>Characterization and complete genome analysis of a novel phage JC01 infecting Cronobacter sakazakii.</title>
        <authorList>
            <person name="Jiang J."/>
            <person name="Zhao C."/>
            <person name="Tie D."/>
            <person name="Li Z."/>
        </authorList>
    </citation>
    <scope>NUCLEOTIDE SEQUENCE [LARGE SCALE GENOMIC DNA]</scope>
</reference>
<sequence length="272" mass="29995">MSYNDRESSNYDGEPIYLYEFRLNDQYWRYTSAATRMSLGGQVWEPMGVSDDGIKQTGDTSVDALNITMPISSPVVGLFIGTPPISPIYITLRRFHMGDDDAAVCYVGEVMESNQNSPVSAVLTCNTLSASLERNGLRLSYTRGCPYSLYDVCCKVDKEQFRYNGTISTVGGSQITVPGIETFGDRWFAGGYIEWVDPKRGVDRRAIEQHTGNKLTIFGTVSGLAGGMIIKIYPGCPRTTQACKTKFNNLANYGGIPSMPDRSPFDGNPIFN</sequence>
<protein>
    <submittedName>
        <fullName evidence="2">Tail assembly protein</fullName>
    </submittedName>
</protein>